<sequence length="34" mass="3792">TGLVAERPVAKHGELRQRITSDFQDTLAERGIAR</sequence>
<proteinExistence type="predicted"/>
<organism evidence="1 2">
    <name type="scientific">Trifolium medium</name>
    <dbReference type="NCBI Taxonomy" id="97028"/>
    <lineage>
        <taxon>Eukaryota</taxon>
        <taxon>Viridiplantae</taxon>
        <taxon>Streptophyta</taxon>
        <taxon>Embryophyta</taxon>
        <taxon>Tracheophyta</taxon>
        <taxon>Spermatophyta</taxon>
        <taxon>Magnoliopsida</taxon>
        <taxon>eudicotyledons</taxon>
        <taxon>Gunneridae</taxon>
        <taxon>Pentapetalae</taxon>
        <taxon>rosids</taxon>
        <taxon>fabids</taxon>
        <taxon>Fabales</taxon>
        <taxon>Fabaceae</taxon>
        <taxon>Papilionoideae</taxon>
        <taxon>50 kb inversion clade</taxon>
        <taxon>NPAAA clade</taxon>
        <taxon>Hologalegina</taxon>
        <taxon>IRL clade</taxon>
        <taxon>Trifolieae</taxon>
        <taxon>Trifolium</taxon>
    </lineage>
</organism>
<dbReference type="AlphaFoldDB" id="A0A392USI6"/>
<keyword evidence="2" id="KW-1185">Reference proteome</keyword>
<evidence type="ECO:0000313" key="2">
    <source>
        <dbReference type="Proteomes" id="UP000265520"/>
    </source>
</evidence>
<accession>A0A392USI6</accession>
<dbReference type="EMBL" id="LXQA010959225">
    <property type="protein sequence ID" value="MCI78797.1"/>
    <property type="molecule type" value="Genomic_DNA"/>
</dbReference>
<protein>
    <submittedName>
        <fullName evidence="1">Uncharacterized protein</fullName>
    </submittedName>
</protein>
<feature type="non-terminal residue" evidence="1">
    <location>
        <position position="1"/>
    </location>
</feature>
<name>A0A392USI6_9FABA</name>
<dbReference type="Proteomes" id="UP000265520">
    <property type="component" value="Unassembled WGS sequence"/>
</dbReference>
<gene>
    <name evidence="1" type="ORF">A2U01_0100068</name>
</gene>
<reference evidence="1 2" key="1">
    <citation type="journal article" date="2018" name="Front. Plant Sci.">
        <title>Red Clover (Trifolium pratense) and Zigzag Clover (T. medium) - A Picture of Genomic Similarities and Differences.</title>
        <authorList>
            <person name="Dluhosova J."/>
            <person name="Istvanek J."/>
            <person name="Nedelnik J."/>
            <person name="Repkova J."/>
        </authorList>
    </citation>
    <scope>NUCLEOTIDE SEQUENCE [LARGE SCALE GENOMIC DNA]</scope>
    <source>
        <strain evidence="2">cv. 10/8</strain>
        <tissue evidence="1">Leaf</tissue>
    </source>
</reference>
<comment type="caution">
    <text evidence="1">The sequence shown here is derived from an EMBL/GenBank/DDBJ whole genome shotgun (WGS) entry which is preliminary data.</text>
</comment>
<evidence type="ECO:0000313" key="1">
    <source>
        <dbReference type="EMBL" id="MCI78797.1"/>
    </source>
</evidence>